<feature type="compositionally biased region" description="Low complexity" evidence="1">
    <location>
        <begin position="508"/>
        <end position="525"/>
    </location>
</feature>
<feature type="region of interest" description="Disordered" evidence="1">
    <location>
        <begin position="293"/>
        <end position="314"/>
    </location>
</feature>
<comment type="caution">
    <text evidence="2">The sequence shown here is derived from an EMBL/GenBank/DDBJ whole genome shotgun (WGS) entry which is preliminary data.</text>
</comment>
<dbReference type="InParanoid" id="A0A507BM22"/>
<accession>A0A507BM22</accession>
<evidence type="ECO:0000313" key="2">
    <source>
        <dbReference type="EMBL" id="TPX18549.1"/>
    </source>
</evidence>
<proteinExistence type="predicted"/>
<keyword evidence="3" id="KW-1185">Reference proteome</keyword>
<dbReference type="OrthoDB" id="5137723at2759"/>
<name>A0A507BM22_9PEZI</name>
<dbReference type="EMBL" id="SKBQ01000010">
    <property type="protein sequence ID" value="TPX18549.1"/>
    <property type="molecule type" value="Genomic_DNA"/>
</dbReference>
<feature type="region of interest" description="Disordered" evidence="1">
    <location>
        <begin position="420"/>
        <end position="609"/>
    </location>
</feature>
<organism evidence="2 3">
    <name type="scientific">Thyridium curvatum</name>
    <dbReference type="NCBI Taxonomy" id="1093900"/>
    <lineage>
        <taxon>Eukaryota</taxon>
        <taxon>Fungi</taxon>
        <taxon>Dikarya</taxon>
        <taxon>Ascomycota</taxon>
        <taxon>Pezizomycotina</taxon>
        <taxon>Sordariomycetes</taxon>
        <taxon>Sordariomycetidae</taxon>
        <taxon>Thyridiales</taxon>
        <taxon>Thyridiaceae</taxon>
        <taxon>Thyridium</taxon>
    </lineage>
</organism>
<dbReference type="Proteomes" id="UP000319257">
    <property type="component" value="Unassembled WGS sequence"/>
</dbReference>
<feature type="compositionally biased region" description="Basic residues" evidence="1">
    <location>
        <begin position="546"/>
        <end position="559"/>
    </location>
</feature>
<evidence type="ECO:0000313" key="3">
    <source>
        <dbReference type="Proteomes" id="UP000319257"/>
    </source>
</evidence>
<sequence length="609" mass="69551">MPRLPSWDYVAHLYRTVVDDVIPRLQAMAENENLRSLRRFERDEPPEYASSTDDEYLDIHVIPPSPPTPLQPQELKALLDRPFSQQELRSVSYLIRSLARPDHVYHDEVYREHARFQDWYWDRGGPRPEMFRRLDGIMREGVIARHLVKRRWEKLGVWNPKWGFAGRNMHPSDDFESWTWWWQPEGWADHTGDDFATSPWRTLVARAVQLRQNLRRGERAPLTPRSSLTLEATAAEAEAFFFSRPWFVFAVEVAEECVRLDRLPEHERGQLPSATNQVVKWWTERGDWRDGLDKSWKWPHESPSPEPEDLAPAEAMKDSPLDVAEEMEFTPSEIDELETIDLPRSERPKGSWVRRGSDYITMLFPGVHVDAAAESAKRQRRDDERIEKLKAAGLYIAPPPKSPDVRNIFGAFAFECDKSDESRQAGVLDALSRESSPDPKEDTNRSPPSTQGRLRQPQDRVDNVQGRDLLPTPTPPPRRSARIAAKRAGEPLPSQAEPNKRPRRVAHRAAQPATTPAATATSTPSRSHKSQKTRPDSAGRPLNGRVRARPGKGRSRPKKEKGPNMHSTAAGKKEPAFADTKTRRTNIPRAASKGARGGPRRRGRPKKDS</sequence>
<dbReference type="GeneID" id="41969853"/>
<gene>
    <name evidence="2" type="ORF">E0L32_002406</name>
</gene>
<feature type="compositionally biased region" description="Basic and acidic residues" evidence="1">
    <location>
        <begin position="431"/>
        <end position="444"/>
    </location>
</feature>
<dbReference type="RefSeq" id="XP_031000260.1">
    <property type="nucleotide sequence ID" value="XM_031136592.1"/>
</dbReference>
<dbReference type="AlphaFoldDB" id="A0A507BM22"/>
<feature type="compositionally biased region" description="Basic and acidic residues" evidence="1">
    <location>
        <begin position="571"/>
        <end position="582"/>
    </location>
</feature>
<feature type="compositionally biased region" description="Basic residues" evidence="1">
    <location>
        <begin position="598"/>
        <end position="609"/>
    </location>
</feature>
<evidence type="ECO:0000256" key="1">
    <source>
        <dbReference type="SAM" id="MobiDB-lite"/>
    </source>
</evidence>
<reference evidence="2 3" key="1">
    <citation type="submission" date="2019-06" db="EMBL/GenBank/DDBJ databases">
        <title>Draft genome sequence of the filamentous fungus Phialemoniopsis curvata isolated from diesel fuel.</title>
        <authorList>
            <person name="Varaljay V.A."/>
            <person name="Lyon W.J."/>
            <person name="Crouch A.L."/>
            <person name="Drake C.E."/>
            <person name="Hollomon J.M."/>
            <person name="Nadeau L.J."/>
            <person name="Nunn H.S."/>
            <person name="Stevenson B.S."/>
            <person name="Bojanowski C.L."/>
            <person name="Crookes-Goodson W.J."/>
        </authorList>
    </citation>
    <scope>NUCLEOTIDE SEQUENCE [LARGE SCALE GENOMIC DNA]</scope>
    <source>
        <strain evidence="2 3">D216</strain>
    </source>
</reference>
<protein>
    <submittedName>
        <fullName evidence="2">Uncharacterized protein</fullName>
    </submittedName>
</protein>